<dbReference type="Pfam" id="PF13177">
    <property type="entry name" value="DNA_pol3_delta2"/>
    <property type="match status" value="1"/>
</dbReference>
<dbReference type="InterPro" id="IPR050238">
    <property type="entry name" value="DNA_Rep/Repair_Clamp_Loader"/>
</dbReference>
<reference evidence="1" key="1">
    <citation type="journal article" date="2014" name="Int. J. Syst. Evol. Microbiol.">
        <title>Complete genome sequence of Corynebacterium casei LMG S-19264T (=DSM 44701T), isolated from a smear-ripened cheese.</title>
        <authorList>
            <consortium name="US DOE Joint Genome Institute (JGI-PGF)"/>
            <person name="Walter F."/>
            <person name="Albersmeier A."/>
            <person name="Kalinowski J."/>
            <person name="Ruckert C."/>
        </authorList>
    </citation>
    <scope>NUCLEOTIDE SEQUENCE</scope>
    <source>
        <strain evidence="1">CGMCC 1.15178</strain>
    </source>
</reference>
<dbReference type="PANTHER" id="PTHR11669:SF8">
    <property type="entry name" value="DNA POLYMERASE III SUBUNIT DELTA"/>
    <property type="match status" value="1"/>
</dbReference>
<accession>A0A916ZJG9</accession>
<dbReference type="FunFam" id="3.40.50.300:FF:001255">
    <property type="entry name" value="DNA polymerase III subunit delta"/>
    <property type="match status" value="1"/>
</dbReference>
<dbReference type="GO" id="GO:0006261">
    <property type="term" value="P:DNA-templated DNA replication"/>
    <property type="evidence" value="ECO:0007669"/>
    <property type="project" value="TreeGrafter"/>
</dbReference>
<dbReference type="Gene3D" id="3.40.50.300">
    <property type="entry name" value="P-loop containing nucleotide triphosphate hydrolases"/>
    <property type="match status" value="1"/>
</dbReference>
<dbReference type="GO" id="GO:0003887">
    <property type="term" value="F:DNA-directed DNA polymerase activity"/>
    <property type="evidence" value="ECO:0007669"/>
    <property type="project" value="InterPro"/>
</dbReference>
<dbReference type="GO" id="GO:0008408">
    <property type="term" value="F:3'-5' exonuclease activity"/>
    <property type="evidence" value="ECO:0007669"/>
    <property type="project" value="InterPro"/>
</dbReference>
<proteinExistence type="predicted"/>
<dbReference type="NCBIfam" id="TIGR00678">
    <property type="entry name" value="holB"/>
    <property type="match status" value="1"/>
</dbReference>
<sequence>MKGERNNVMSIAQLAGQPTAKRILQHALRTRKVSHAYLFTGPTGSGRMAMAKAFAKALFCTEGLDDACGECLACRKFEHGNQPNLHIVEPDGISIKIDQIRELQRELAYRSTGAERKIYIMQRAETMTQQAANSLLKFLEEPQTPVVALLLTENGQAMLPTVRSRTQWVPFKPLAPADMLQTLVAEDVPPLLARAAVHLASGLEACRSIIQQNEFAEMRNVVIQLGKDSLSRFTAAMISAQQQVFKTGLGDQPQQLLSLLVLWYKDMIHFQAGRHEALVFIDQVDWIGKHAFGRSADGWVRCMEHTLEAGKRMRAHVPPQLALEQMLIRIQEG</sequence>
<dbReference type="SUPFAM" id="SSF52540">
    <property type="entry name" value="P-loop containing nucleoside triphosphate hydrolases"/>
    <property type="match status" value="1"/>
</dbReference>
<comment type="caution">
    <text evidence="1">The sequence shown here is derived from an EMBL/GenBank/DDBJ whole genome shotgun (WGS) entry which is preliminary data.</text>
</comment>
<dbReference type="Proteomes" id="UP000612456">
    <property type="component" value="Unassembled WGS sequence"/>
</dbReference>
<dbReference type="PANTHER" id="PTHR11669">
    <property type="entry name" value="REPLICATION FACTOR C / DNA POLYMERASE III GAMMA-TAU SUBUNIT"/>
    <property type="match status" value="1"/>
</dbReference>
<evidence type="ECO:0000313" key="2">
    <source>
        <dbReference type="Proteomes" id="UP000612456"/>
    </source>
</evidence>
<protein>
    <submittedName>
        <fullName evidence="1">DNA polymerase III subunit delta</fullName>
    </submittedName>
</protein>
<evidence type="ECO:0000313" key="1">
    <source>
        <dbReference type="EMBL" id="GGD99376.1"/>
    </source>
</evidence>
<organism evidence="1 2">
    <name type="scientific">Paenibacillus nasutitermitis</name>
    <dbReference type="NCBI Taxonomy" id="1652958"/>
    <lineage>
        <taxon>Bacteria</taxon>
        <taxon>Bacillati</taxon>
        <taxon>Bacillota</taxon>
        <taxon>Bacilli</taxon>
        <taxon>Bacillales</taxon>
        <taxon>Paenibacillaceae</taxon>
        <taxon>Paenibacillus</taxon>
    </lineage>
</organism>
<reference evidence="1" key="2">
    <citation type="submission" date="2020-09" db="EMBL/GenBank/DDBJ databases">
        <authorList>
            <person name="Sun Q."/>
            <person name="Zhou Y."/>
        </authorList>
    </citation>
    <scope>NUCLEOTIDE SEQUENCE</scope>
    <source>
        <strain evidence="1">CGMCC 1.15178</strain>
    </source>
</reference>
<dbReference type="EMBL" id="BMHP01000012">
    <property type="protein sequence ID" value="GGD99376.1"/>
    <property type="molecule type" value="Genomic_DNA"/>
</dbReference>
<dbReference type="InterPro" id="IPR027417">
    <property type="entry name" value="P-loop_NTPase"/>
</dbReference>
<dbReference type="AlphaFoldDB" id="A0A916ZJG9"/>
<gene>
    <name evidence="1" type="primary">holB</name>
    <name evidence="1" type="ORF">GCM10010911_67850</name>
</gene>
<name>A0A916ZJG9_9BACL</name>
<keyword evidence="2" id="KW-1185">Reference proteome</keyword>
<dbReference type="InterPro" id="IPR004622">
    <property type="entry name" value="DNA_pol_HolB"/>
</dbReference>